<dbReference type="InterPro" id="IPR034660">
    <property type="entry name" value="DinB/YfiT-like"/>
</dbReference>
<dbReference type="GO" id="GO:0046872">
    <property type="term" value="F:metal ion binding"/>
    <property type="evidence" value="ECO:0007669"/>
    <property type="project" value="InterPro"/>
</dbReference>
<gene>
    <name evidence="2" type="ORF">GCM10011579_036260</name>
</gene>
<dbReference type="Pfam" id="PF11716">
    <property type="entry name" value="MDMPI_N"/>
    <property type="match status" value="1"/>
</dbReference>
<evidence type="ECO:0000259" key="1">
    <source>
        <dbReference type="Pfam" id="PF11716"/>
    </source>
</evidence>
<dbReference type="InterPro" id="IPR017517">
    <property type="entry name" value="Maleyloyr_isom"/>
</dbReference>
<dbReference type="NCBIfam" id="TIGR03086">
    <property type="entry name" value="TIGR03086 family metal-binding protein"/>
    <property type="match status" value="1"/>
</dbReference>
<sequence length="215" mass="23251">MSGFFKTANRACSYRCPMERVDLLAGVLTKTGDLVEGVGADQLSLPTPCPDYDVEALVDHLVGWLLLFESGCHDRSYDGDPGRHRCGADPAAEFRAAAGGLVAGWERYGFDREVAVTGSRTLPAETVFNMTLMEYMTHGWDLAVATGRPAPFTEEEAAEALTRAQATLPPQYRGENMPFGEIVPVDENAPAVERLVAFLGREPRFSPSVPAPDGS</sequence>
<dbReference type="NCBIfam" id="TIGR03083">
    <property type="entry name" value="maleylpyruvate isomerase family mycothiol-dependent enzyme"/>
    <property type="match status" value="1"/>
</dbReference>
<evidence type="ECO:0000313" key="3">
    <source>
        <dbReference type="Proteomes" id="UP000600365"/>
    </source>
</evidence>
<keyword evidence="3" id="KW-1185">Reference proteome</keyword>
<reference evidence="2 3" key="1">
    <citation type="journal article" date="2014" name="Int. J. Syst. Evol. Microbiol.">
        <title>Complete genome sequence of Corynebacterium casei LMG S-19264T (=DSM 44701T), isolated from a smear-ripened cheese.</title>
        <authorList>
            <consortium name="US DOE Joint Genome Institute (JGI-PGF)"/>
            <person name="Walter F."/>
            <person name="Albersmeier A."/>
            <person name="Kalinowski J."/>
            <person name="Ruckert C."/>
        </authorList>
    </citation>
    <scope>NUCLEOTIDE SEQUENCE [LARGE SCALE GENOMIC DNA]</scope>
    <source>
        <strain evidence="2 3">CGMCC 4.7111</strain>
    </source>
</reference>
<dbReference type="AlphaFoldDB" id="A0A917Y2V8"/>
<dbReference type="EMBL" id="BMMM01000006">
    <property type="protein sequence ID" value="GGN65636.1"/>
    <property type="molecule type" value="Genomic_DNA"/>
</dbReference>
<organism evidence="2 3">
    <name type="scientific">Streptomyces albiflavescens</name>
    <dbReference type="NCBI Taxonomy" id="1623582"/>
    <lineage>
        <taxon>Bacteria</taxon>
        <taxon>Bacillati</taxon>
        <taxon>Actinomycetota</taxon>
        <taxon>Actinomycetes</taxon>
        <taxon>Kitasatosporales</taxon>
        <taxon>Streptomycetaceae</taxon>
        <taxon>Streptomyces</taxon>
    </lineage>
</organism>
<feature type="domain" description="Mycothiol-dependent maleylpyruvate isomerase metal-binding" evidence="1">
    <location>
        <begin position="30"/>
        <end position="143"/>
    </location>
</feature>
<comment type="caution">
    <text evidence="2">The sequence shown here is derived from an EMBL/GenBank/DDBJ whole genome shotgun (WGS) entry which is preliminary data.</text>
</comment>
<dbReference type="InterPro" id="IPR017520">
    <property type="entry name" value="CHP03086"/>
</dbReference>
<dbReference type="Proteomes" id="UP000600365">
    <property type="component" value="Unassembled WGS sequence"/>
</dbReference>
<accession>A0A917Y2V8</accession>
<name>A0A917Y2V8_9ACTN</name>
<dbReference type="SUPFAM" id="SSF109854">
    <property type="entry name" value="DinB/YfiT-like putative metalloenzymes"/>
    <property type="match status" value="1"/>
</dbReference>
<dbReference type="Gene3D" id="1.20.120.450">
    <property type="entry name" value="dinb family like domain"/>
    <property type="match status" value="1"/>
</dbReference>
<protein>
    <submittedName>
        <fullName evidence="2">TIGR03086 family protein</fullName>
    </submittedName>
</protein>
<dbReference type="InterPro" id="IPR024344">
    <property type="entry name" value="MDMPI_metal-binding"/>
</dbReference>
<evidence type="ECO:0000313" key="2">
    <source>
        <dbReference type="EMBL" id="GGN65636.1"/>
    </source>
</evidence>
<proteinExistence type="predicted"/>